<keyword evidence="6" id="KW-0805">Transcription regulation</keyword>
<dbReference type="SUPFAM" id="SSF46689">
    <property type="entry name" value="Homeodomain-like"/>
    <property type="match status" value="1"/>
</dbReference>
<dbReference type="EMBL" id="JBEQCT010000001">
    <property type="protein sequence ID" value="MFM2484224.1"/>
    <property type="molecule type" value="Genomic_DNA"/>
</dbReference>
<reference evidence="11 12" key="1">
    <citation type="journal article" date="2013" name="Int. J. Syst. Evol. Microbiol.">
        <title>Celerinatantimonas yamalensis sp. nov., a cold-adapted diazotrophic bacterium from a cold permafrost brine.</title>
        <authorList>
            <person name="Shcherbakova V."/>
            <person name="Chuvilskaya N."/>
            <person name="Rivkina E."/>
            <person name="Demidov N."/>
            <person name="Uchaeva V."/>
            <person name="Suetin S."/>
            <person name="Suzina N."/>
            <person name="Gilichinsky D."/>
        </authorList>
    </citation>
    <scope>NUCLEOTIDE SEQUENCE [LARGE SCALE GENOMIC DNA]</scope>
    <source>
        <strain evidence="11 12">C7</strain>
    </source>
</reference>
<sequence length="480" mass="54206">MRCLEIVCPCSIEVISHIFEILAAYQLSIDGIESDPSGFIYIVISDLDFADLKELLTGIRCLDSVLDARVVGMIPSELGDRQIQLLLDQIIYPVLLVDRNGLILHANQASAFACQSLFEQLLGRPLTDFVKGFSISRWLGSGNGRTEFAEVYLGERPYRAFVEPLADELSLSHFPSVLMVFRLEGQYVPNLDLASIRDSFAPFGLIAQANEYSRVIEQLQQIAQQPRPLLLYGEVGSGKRFSAKLLNHLQGNSLESMPELAGPIDDTALDEQLLEIAINRPEMVLVYQLENFSSEQLPRIMAQLNSVKQVTFTSQYSPERLIEQIGNELFYSGIGQCIEIAPLRNRPDDIVALAQAWLDEYYLSLGRSSLALSKSVQQFLKKCQWPGNIAQLLQVLRDTMARTGPRAWIVRDIQYEHRRQKSEPMVSGLLDKDYHQAMNDFERLLLSYHYPQYPSTRSLAKKLGLSHTAVAKKLKEHKLT</sequence>
<feature type="domain" description="Sigma-54 factor interaction" evidence="9">
    <location>
        <begin position="205"/>
        <end position="401"/>
    </location>
</feature>
<evidence type="ECO:0000256" key="6">
    <source>
        <dbReference type="ARBA" id="ARBA00023015"/>
    </source>
</evidence>
<name>A0ABW9G4B1_9GAMM</name>
<dbReference type="InterPro" id="IPR030828">
    <property type="entry name" value="HTH_TyrR"/>
</dbReference>
<comment type="caution">
    <text evidence="11">The sequence shown here is derived from an EMBL/GenBank/DDBJ whole genome shotgun (WGS) entry which is preliminary data.</text>
</comment>
<feature type="domain" description="ACT" evidence="10">
    <location>
        <begin position="3"/>
        <end position="73"/>
    </location>
</feature>
<evidence type="ECO:0000256" key="1">
    <source>
        <dbReference type="ARBA" id="ARBA00004496"/>
    </source>
</evidence>
<evidence type="ECO:0000256" key="8">
    <source>
        <dbReference type="ARBA" id="ARBA00023163"/>
    </source>
</evidence>
<protein>
    <submittedName>
        <fullName evidence="11">TyrR/PhhR family helix-turn-helix DNA-binding protein</fullName>
    </submittedName>
</protein>
<dbReference type="GO" id="GO:0003677">
    <property type="term" value="F:DNA binding"/>
    <property type="evidence" value="ECO:0007669"/>
    <property type="project" value="UniProtKB-KW"/>
</dbReference>
<evidence type="ECO:0000259" key="9">
    <source>
        <dbReference type="PROSITE" id="PS50045"/>
    </source>
</evidence>
<keyword evidence="8" id="KW-0804">Transcription</keyword>
<dbReference type="Gene3D" id="1.10.10.60">
    <property type="entry name" value="Homeodomain-like"/>
    <property type="match status" value="1"/>
</dbReference>
<proteinExistence type="predicted"/>
<keyword evidence="3" id="KW-0678">Repressor</keyword>
<dbReference type="Pfam" id="PF14532">
    <property type="entry name" value="Sigma54_activ_2"/>
    <property type="match status" value="1"/>
</dbReference>
<dbReference type="PROSITE" id="PS51671">
    <property type="entry name" value="ACT"/>
    <property type="match status" value="1"/>
</dbReference>
<dbReference type="Gene3D" id="1.10.8.60">
    <property type="match status" value="1"/>
</dbReference>
<evidence type="ECO:0000259" key="10">
    <source>
        <dbReference type="PROSITE" id="PS51671"/>
    </source>
</evidence>
<dbReference type="PANTHER" id="PTHR32071:SF3">
    <property type="entry name" value="HTH-TYPE TRANSCRIPTIONAL REGULATORY PROTEIN TYRR"/>
    <property type="match status" value="1"/>
</dbReference>
<dbReference type="PROSITE" id="PS50045">
    <property type="entry name" value="SIGMA54_INTERACT_4"/>
    <property type="match status" value="1"/>
</dbReference>
<evidence type="ECO:0000256" key="5">
    <source>
        <dbReference type="ARBA" id="ARBA00022840"/>
    </source>
</evidence>
<evidence type="ECO:0000256" key="7">
    <source>
        <dbReference type="ARBA" id="ARBA00023125"/>
    </source>
</evidence>
<keyword evidence="7 11" id="KW-0238">DNA-binding</keyword>
<dbReference type="InterPro" id="IPR002912">
    <property type="entry name" value="ACT_dom"/>
</dbReference>
<dbReference type="InterPro" id="IPR009057">
    <property type="entry name" value="Homeodomain-like_sf"/>
</dbReference>
<dbReference type="NCBIfam" id="TIGR04381">
    <property type="entry name" value="HTH_TypR"/>
    <property type="match status" value="1"/>
</dbReference>
<gene>
    <name evidence="11" type="ORF">ABUE30_03950</name>
</gene>
<keyword evidence="12" id="KW-1185">Reference proteome</keyword>
<evidence type="ECO:0000256" key="4">
    <source>
        <dbReference type="ARBA" id="ARBA00022741"/>
    </source>
</evidence>
<dbReference type="InterPro" id="IPR027417">
    <property type="entry name" value="P-loop_NTPase"/>
</dbReference>
<keyword evidence="2" id="KW-0963">Cytoplasm</keyword>
<evidence type="ECO:0000256" key="2">
    <source>
        <dbReference type="ARBA" id="ARBA00022490"/>
    </source>
</evidence>
<dbReference type="Gene3D" id="3.30.450.20">
    <property type="entry name" value="PAS domain"/>
    <property type="match status" value="1"/>
</dbReference>
<dbReference type="InterPro" id="IPR002078">
    <property type="entry name" value="Sigma_54_int"/>
</dbReference>
<dbReference type="PANTHER" id="PTHR32071">
    <property type="entry name" value="TRANSCRIPTIONAL REGULATORY PROTEIN"/>
    <property type="match status" value="1"/>
</dbReference>
<dbReference type="InterPro" id="IPR058031">
    <property type="entry name" value="AAA_lid_NorR"/>
</dbReference>
<dbReference type="InterPro" id="IPR035965">
    <property type="entry name" value="PAS-like_dom_sf"/>
</dbReference>
<organism evidence="11 12">
    <name type="scientific">Celerinatantimonas yamalensis</name>
    <dbReference type="NCBI Taxonomy" id="559956"/>
    <lineage>
        <taxon>Bacteria</taxon>
        <taxon>Pseudomonadati</taxon>
        <taxon>Pseudomonadota</taxon>
        <taxon>Gammaproteobacteria</taxon>
        <taxon>Celerinatantimonadaceae</taxon>
        <taxon>Celerinatantimonas</taxon>
    </lineage>
</organism>
<keyword evidence="4" id="KW-0547">Nucleotide-binding</keyword>
<evidence type="ECO:0000313" key="12">
    <source>
        <dbReference type="Proteomes" id="UP001629953"/>
    </source>
</evidence>
<dbReference type="SUPFAM" id="SSF52540">
    <property type="entry name" value="P-loop containing nucleoside triphosphate hydrolases"/>
    <property type="match status" value="1"/>
</dbReference>
<evidence type="ECO:0000313" key="11">
    <source>
        <dbReference type="EMBL" id="MFM2484224.1"/>
    </source>
</evidence>
<comment type="subcellular location">
    <subcellularLocation>
        <location evidence="1">Cytoplasm</location>
    </subcellularLocation>
</comment>
<dbReference type="Pfam" id="PF25601">
    <property type="entry name" value="AAA_lid_14"/>
    <property type="match status" value="1"/>
</dbReference>
<keyword evidence="5" id="KW-0067">ATP-binding</keyword>
<dbReference type="SUPFAM" id="SSF55785">
    <property type="entry name" value="PYP-like sensor domain (PAS domain)"/>
    <property type="match status" value="1"/>
</dbReference>
<dbReference type="Gene3D" id="3.40.50.300">
    <property type="entry name" value="P-loop containing nucleotide triphosphate hydrolases"/>
    <property type="match status" value="1"/>
</dbReference>
<dbReference type="Gene3D" id="3.30.70.260">
    <property type="match status" value="1"/>
</dbReference>
<dbReference type="RefSeq" id="WP_408622361.1">
    <property type="nucleotide sequence ID" value="NZ_JBEQCT010000001.1"/>
</dbReference>
<dbReference type="Proteomes" id="UP001629953">
    <property type="component" value="Unassembled WGS sequence"/>
</dbReference>
<evidence type="ECO:0000256" key="3">
    <source>
        <dbReference type="ARBA" id="ARBA00022491"/>
    </source>
</evidence>
<accession>A0ABW9G4B1</accession>
<dbReference type="Pfam" id="PF18024">
    <property type="entry name" value="HTH_50"/>
    <property type="match status" value="1"/>
</dbReference>